<evidence type="ECO:0000256" key="5">
    <source>
        <dbReference type="ARBA" id="ARBA00022692"/>
    </source>
</evidence>
<evidence type="ECO:0000256" key="13">
    <source>
        <dbReference type="ARBA" id="ARBA00023136"/>
    </source>
</evidence>
<dbReference type="SUPFAM" id="SSF55961">
    <property type="entry name" value="Bet v1-like"/>
    <property type="match status" value="1"/>
</dbReference>
<dbReference type="EMBL" id="OZ075125">
    <property type="protein sequence ID" value="CAL4936567.1"/>
    <property type="molecule type" value="Genomic_DNA"/>
</dbReference>
<dbReference type="Pfam" id="PF08417">
    <property type="entry name" value="PaO"/>
    <property type="match status" value="1"/>
</dbReference>
<dbReference type="Proteomes" id="UP001497457">
    <property type="component" value="Chromosome 15b"/>
</dbReference>
<evidence type="ECO:0000256" key="14">
    <source>
        <dbReference type="SAM" id="MobiDB-lite"/>
    </source>
</evidence>
<keyword evidence="12" id="KW-0411">Iron-sulfur</keyword>
<evidence type="ECO:0000256" key="6">
    <source>
        <dbReference type="ARBA" id="ARBA00022714"/>
    </source>
</evidence>
<feature type="region of interest" description="Disordered" evidence="14">
    <location>
        <begin position="44"/>
        <end position="69"/>
    </location>
</feature>
<evidence type="ECO:0000256" key="10">
    <source>
        <dbReference type="ARBA" id="ARBA00023002"/>
    </source>
</evidence>
<organism evidence="16 17">
    <name type="scientific">Urochloa decumbens</name>
    <dbReference type="NCBI Taxonomy" id="240449"/>
    <lineage>
        <taxon>Eukaryota</taxon>
        <taxon>Viridiplantae</taxon>
        <taxon>Streptophyta</taxon>
        <taxon>Embryophyta</taxon>
        <taxon>Tracheophyta</taxon>
        <taxon>Spermatophyta</taxon>
        <taxon>Magnoliopsida</taxon>
        <taxon>Liliopsida</taxon>
        <taxon>Poales</taxon>
        <taxon>Poaceae</taxon>
        <taxon>PACMAD clade</taxon>
        <taxon>Panicoideae</taxon>
        <taxon>Panicodae</taxon>
        <taxon>Paniceae</taxon>
        <taxon>Melinidinae</taxon>
        <taxon>Urochloa</taxon>
    </lineage>
</organism>
<dbReference type="PANTHER" id="PTHR21266:SF32">
    <property type="entry name" value="CHOLESTEROL 7-DESATURASE NVD"/>
    <property type="match status" value="1"/>
</dbReference>
<keyword evidence="7" id="KW-0479">Metal-binding</keyword>
<dbReference type="InterPro" id="IPR013626">
    <property type="entry name" value="PaO"/>
</dbReference>
<dbReference type="PANTHER" id="PTHR21266">
    <property type="entry name" value="IRON-SULFUR DOMAIN CONTAINING PROTEIN"/>
    <property type="match status" value="1"/>
</dbReference>
<dbReference type="GO" id="GO:0016020">
    <property type="term" value="C:membrane"/>
    <property type="evidence" value="ECO:0007669"/>
    <property type="project" value="UniProtKB-SubCell"/>
</dbReference>
<evidence type="ECO:0000256" key="7">
    <source>
        <dbReference type="ARBA" id="ARBA00022723"/>
    </source>
</evidence>
<keyword evidence="9" id="KW-1133">Transmembrane helix</keyword>
<evidence type="ECO:0000313" key="16">
    <source>
        <dbReference type="EMBL" id="CAL4936567.1"/>
    </source>
</evidence>
<dbReference type="InterPro" id="IPR050584">
    <property type="entry name" value="Cholesterol_7-desaturase"/>
</dbReference>
<evidence type="ECO:0000256" key="11">
    <source>
        <dbReference type="ARBA" id="ARBA00023004"/>
    </source>
</evidence>
<proteinExistence type="predicted"/>
<dbReference type="SUPFAM" id="SSF50022">
    <property type="entry name" value="ISP domain"/>
    <property type="match status" value="1"/>
</dbReference>
<accession>A0ABC8Y2K2</accession>
<evidence type="ECO:0000256" key="2">
    <source>
        <dbReference type="ARBA" id="ARBA00004370"/>
    </source>
</evidence>
<keyword evidence="8" id="KW-0809">Transit peptide</keyword>
<evidence type="ECO:0000313" key="17">
    <source>
        <dbReference type="Proteomes" id="UP001497457"/>
    </source>
</evidence>
<keyword evidence="5" id="KW-0812">Transmembrane</keyword>
<keyword evidence="13" id="KW-0472">Membrane</keyword>
<dbReference type="GO" id="GO:0046872">
    <property type="term" value="F:metal ion binding"/>
    <property type="evidence" value="ECO:0007669"/>
    <property type="project" value="UniProtKB-KW"/>
</dbReference>
<keyword evidence="17" id="KW-1185">Reference proteome</keyword>
<keyword evidence="6" id="KW-0001">2Fe-2S</keyword>
<feature type="domain" description="Rieske" evidence="15">
    <location>
        <begin position="82"/>
        <end position="193"/>
    </location>
</feature>
<keyword evidence="11" id="KW-0408">Iron</keyword>
<evidence type="ECO:0000256" key="12">
    <source>
        <dbReference type="ARBA" id="ARBA00023014"/>
    </source>
</evidence>
<dbReference type="GO" id="GO:0016491">
    <property type="term" value="F:oxidoreductase activity"/>
    <property type="evidence" value="ECO:0007669"/>
    <property type="project" value="UniProtKB-KW"/>
</dbReference>
<dbReference type="Gene3D" id="2.102.10.10">
    <property type="entry name" value="Rieske [2Fe-2S] iron-sulphur domain"/>
    <property type="match status" value="1"/>
</dbReference>
<comment type="subcellular location">
    <subcellularLocation>
        <location evidence="2">Membrane</location>
    </subcellularLocation>
    <subcellularLocation>
        <location evidence="1">Plastid</location>
        <location evidence="1">Chloroplast</location>
    </subcellularLocation>
</comment>
<gene>
    <name evidence="16" type="ORF">URODEC1_LOCUS30005</name>
</gene>
<name>A0ABC8Y2K2_9POAL</name>
<dbReference type="Gene3D" id="3.90.380.10">
    <property type="entry name" value="Naphthalene 1,2-dioxygenase Alpha Subunit, Chain A, domain 1"/>
    <property type="match status" value="1"/>
</dbReference>
<keyword evidence="4" id="KW-0934">Plastid</keyword>
<dbReference type="AlphaFoldDB" id="A0ABC8Y2K2"/>
<dbReference type="GO" id="GO:0009507">
    <property type="term" value="C:chloroplast"/>
    <property type="evidence" value="ECO:0007669"/>
    <property type="project" value="UniProtKB-SubCell"/>
</dbReference>
<evidence type="ECO:0000256" key="9">
    <source>
        <dbReference type="ARBA" id="ARBA00022989"/>
    </source>
</evidence>
<evidence type="ECO:0000256" key="8">
    <source>
        <dbReference type="ARBA" id="ARBA00022946"/>
    </source>
</evidence>
<evidence type="ECO:0000259" key="15">
    <source>
        <dbReference type="PROSITE" id="PS51296"/>
    </source>
</evidence>
<evidence type="ECO:0000256" key="1">
    <source>
        <dbReference type="ARBA" id="ARBA00004229"/>
    </source>
</evidence>
<dbReference type="InterPro" id="IPR017941">
    <property type="entry name" value="Rieske_2Fe-2S"/>
</dbReference>
<sequence length="529" mass="58792">MEPLSLLQVPRVSSLPVSTAAAASSLNLPRRPLGSRSACFVPRRRRHGARLSSAAAAATETPRTGDAPPGEKGAFDWLDQWYPIAPVCDLDPGAPHGKTVLGLRVVAWYDRAAAGGEWRVFADACPHRLAPLSEGRIDGKGRLQCVYHGWCFDGAGACEFIPQAPALGPPVHKNSRACVASYPCVVQNQVLWFYPRTEPEYKDVLQRKKPPYMAELDDPSYFTVFGMRDLLLGYDVLVENLFDPAHVPYAHKGLLPSFRDEEDPGRVEQDQECGDPITMKIDQANIDGFLSTMKGGSIRFVAPCTFHGTPPTKVYAEGKAAAWFMLVAFCIPVAPGRSRLIWAFPRNAGVWLHKIIPRWFSHSITNRVLDSDICLVHFEEINSIAMGVDNWHKACYVPTSSDGMVVAFRNWFTKYCKHQVGWGTPQPQGDQLPPSPTRDKLLERYWSHVVQCTSCSAALKAMKALEVALQVMSIAIVGFLTVARDMLLTSTVQRTAVISVAVLCFVASRWLSTYIEKNFYFQDYVHSYK</sequence>
<protein>
    <recommendedName>
        <fullName evidence="15">Rieske domain-containing protein</fullName>
    </recommendedName>
</protein>
<evidence type="ECO:0000256" key="4">
    <source>
        <dbReference type="ARBA" id="ARBA00022640"/>
    </source>
</evidence>
<dbReference type="GO" id="GO:0051537">
    <property type="term" value="F:2 iron, 2 sulfur cluster binding"/>
    <property type="evidence" value="ECO:0007669"/>
    <property type="project" value="UniProtKB-KW"/>
</dbReference>
<evidence type="ECO:0000256" key="3">
    <source>
        <dbReference type="ARBA" id="ARBA00022528"/>
    </source>
</evidence>
<keyword evidence="10" id="KW-0560">Oxidoreductase</keyword>
<reference evidence="16" key="1">
    <citation type="submission" date="2024-10" db="EMBL/GenBank/DDBJ databases">
        <authorList>
            <person name="Ryan C."/>
        </authorList>
    </citation>
    <scope>NUCLEOTIDE SEQUENCE [LARGE SCALE GENOMIC DNA]</scope>
</reference>
<keyword evidence="3" id="KW-0150">Chloroplast</keyword>
<dbReference type="InterPro" id="IPR036922">
    <property type="entry name" value="Rieske_2Fe-2S_sf"/>
</dbReference>
<dbReference type="Pfam" id="PF00355">
    <property type="entry name" value="Rieske"/>
    <property type="match status" value="1"/>
</dbReference>
<dbReference type="PROSITE" id="PS51296">
    <property type="entry name" value="RIESKE"/>
    <property type="match status" value="1"/>
</dbReference>